<sequence>MLYIIQRHLYLNVIIQTPPSVEKEKKQENLQKKNKTATVTPSPSSIQLQATPSRHMPEPVRGRMKNAFGQTAPGLCSLENPLQTTPHLSWCIFSILLPRKFVL</sequence>
<evidence type="ECO:0000313" key="2">
    <source>
        <dbReference type="EMBL" id="GIY51300.1"/>
    </source>
</evidence>
<feature type="region of interest" description="Disordered" evidence="1">
    <location>
        <begin position="21"/>
        <end position="66"/>
    </location>
</feature>
<organism evidence="2 3">
    <name type="scientific">Caerostris darwini</name>
    <dbReference type="NCBI Taxonomy" id="1538125"/>
    <lineage>
        <taxon>Eukaryota</taxon>
        <taxon>Metazoa</taxon>
        <taxon>Ecdysozoa</taxon>
        <taxon>Arthropoda</taxon>
        <taxon>Chelicerata</taxon>
        <taxon>Arachnida</taxon>
        <taxon>Araneae</taxon>
        <taxon>Araneomorphae</taxon>
        <taxon>Entelegynae</taxon>
        <taxon>Araneoidea</taxon>
        <taxon>Araneidae</taxon>
        <taxon>Caerostris</taxon>
    </lineage>
</organism>
<dbReference type="AlphaFoldDB" id="A0AAV4U0N1"/>
<accession>A0AAV4U0N1</accession>
<dbReference type="EMBL" id="BPLQ01010518">
    <property type="protein sequence ID" value="GIY51300.1"/>
    <property type="molecule type" value="Genomic_DNA"/>
</dbReference>
<name>A0AAV4U0N1_9ARAC</name>
<keyword evidence="3" id="KW-1185">Reference proteome</keyword>
<reference evidence="2 3" key="1">
    <citation type="submission" date="2021-06" db="EMBL/GenBank/DDBJ databases">
        <title>Caerostris darwini draft genome.</title>
        <authorList>
            <person name="Kono N."/>
            <person name="Arakawa K."/>
        </authorList>
    </citation>
    <scope>NUCLEOTIDE SEQUENCE [LARGE SCALE GENOMIC DNA]</scope>
</reference>
<protein>
    <submittedName>
        <fullName evidence="2">Uncharacterized protein</fullName>
    </submittedName>
</protein>
<feature type="compositionally biased region" description="Polar residues" evidence="1">
    <location>
        <begin position="36"/>
        <end position="52"/>
    </location>
</feature>
<evidence type="ECO:0000313" key="3">
    <source>
        <dbReference type="Proteomes" id="UP001054837"/>
    </source>
</evidence>
<feature type="compositionally biased region" description="Basic and acidic residues" evidence="1">
    <location>
        <begin position="21"/>
        <end position="31"/>
    </location>
</feature>
<evidence type="ECO:0000256" key="1">
    <source>
        <dbReference type="SAM" id="MobiDB-lite"/>
    </source>
</evidence>
<proteinExistence type="predicted"/>
<dbReference type="Proteomes" id="UP001054837">
    <property type="component" value="Unassembled WGS sequence"/>
</dbReference>
<comment type="caution">
    <text evidence="2">The sequence shown here is derived from an EMBL/GenBank/DDBJ whole genome shotgun (WGS) entry which is preliminary data.</text>
</comment>
<gene>
    <name evidence="2" type="ORF">CDAR_69291</name>
</gene>